<comment type="caution">
    <text evidence="2">The sequence shown here is derived from an EMBL/GenBank/DDBJ whole genome shotgun (WGS) entry which is preliminary data.</text>
</comment>
<evidence type="ECO:0000313" key="2">
    <source>
        <dbReference type="EMBL" id="NHB98812.1"/>
    </source>
</evidence>
<keyword evidence="1" id="KW-0472">Membrane</keyword>
<feature type="transmembrane region" description="Helical" evidence="1">
    <location>
        <begin position="45"/>
        <end position="61"/>
    </location>
</feature>
<reference evidence="2 3" key="1">
    <citation type="submission" date="2018-02" db="EMBL/GenBank/DDBJ databases">
        <authorList>
            <person name="Machado R.A."/>
        </authorList>
    </citation>
    <scope>NUCLEOTIDE SEQUENCE [LARGE SCALE GENOMIC DNA]</scope>
    <source>
        <strain evidence="2 3">DSM 23271</strain>
    </source>
</reference>
<dbReference type="EMBL" id="PUJV01000089">
    <property type="protein sequence ID" value="NHB98812.1"/>
    <property type="molecule type" value="Genomic_DNA"/>
</dbReference>
<keyword evidence="1" id="KW-1133">Transmembrane helix</keyword>
<sequence length="62" mass="7073">MTNHHDTQRTIHTQIRGQKLLAFIATYANVYIPGMQIVLPDPISIISLTGWGTYQFIYLLVV</sequence>
<protein>
    <submittedName>
        <fullName evidence="2">Uncharacterized protein</fullName>
    </submittedName>
</protein>
<dbReference type="AlphaFoldDB" id="A0A7X5QQQ8"/>
<accession>A0A7X5QQQ8</accession>
<dbReference type="Proteomes" id="UP000547931">
    <property type="component" value="Unassembled WGS sequence"/>
</dbReference>
<evidence type="ECO:0000313" key="3">
    <source>
        <dbReference type="Proteomes" id="UP000547931"/>
    </source>
</evidence>
<name>A0A7X5QQQ8_9GAMM</name>
<proteinExistence type="predicted"/>
<dbReference type="RefSeq" id="WP_166291836.1">
    <property type="nucleotide sequence ID" value="NZ_CAWPIE010000089.1"/>
</dbReference>
<gene>
    <name evidence="2" type="ORF">C5470_21910</name>
</gene>
<organism evidence="2 3">
    <name type="scientific">Photorhabdus stackebrandtii</name>
    <dbReference type="NCBI Taxonomy" id="1123042"/>
    <lineage>
        <taxon>Bacteria</taxon>
        <taxon>Pseudomonadati</taxon>
        <taxon>Pseudomonadota</taxon>
        <taxon>Gammaproteobacteria</taxon>
        <taxon>Enterobacterales</taxon>
        <taxon>Morganellaceae</taxon>
        <taxon>Photorhabdus</taxon>
    </lineage>
</organism>
<feature type="transmembrane region" description="Helical" evidence="1">
    <location>
        <begin position="20"/>
        <end position="39"/>
    </location>
</feature>
<keyword evidence="3" id="KW-1185">Reference proteome</keyword>
<evidence type="ECO:0000256" key="1">
    <source>
        <dbReference type="SAM" id="Phobius"/>
    </source>
</evidence>
<keyword evidence="1" id="KW-0812">Transmembrane</keyword>